<dbReference type="InterPro" id="IPR038488">
    <property type="entry name" value="Integrase_DNA-bd_sf"/>
</dbReference>
<dbReference type="PROSITE" id="PS51900">
    <property type="entry name" value="CB"/>
    <property type="match status" value="1"/>
</dbReference>
<keyword evidence="4" id="KW-0233">DNA recombination</keyword>
<comment type="similarity">
    <text evidence="1">Belongs to the 'phage' integrase family.</text>
</comment>
<dbReference type="Gene3D" id="1.10.443.10">
    <property type="entry name" value="Intergrase catalytic core"/>
    <property type="match status" value="1"/>
</dbReference>
<keyword evidence="2" id="KW-0229">DNA integration</keyword>
<reference evidence="8 9" key="1">
    <citation type="submission" date="2016-10" db="EMBL/GenBank/DDBJ databases">
        <authorList>
            <person name="de Groot N.N."/>
        </authorList>
    </citation>
    <scope>NUCLEOTIDE SEQUENCE [LARGE SCALE GENOMIC DNA]</scope>
    <source>
        <strain evidence="8 9">DSM 1041</strain>
    </source>
</reference>
<gene>
    <name evidence="8" type="ORF">SAMN04244579_04187</name>
</gene>
<dbReference type="InterPro" id="IPR053876">
    <property type="entry name" value="Phage_int_M"/>
</dbReference>
<dbReference type="InterPro" id="IPR050808">
    <property type="entry name" value="Phage_Integrase"/>
</dbReference>
<dbReference type="Gene3D" id="3.30.160.390">
    <property type="entry name" value="Integrase, DNA-binding domain"/>
    <property type="match status" value="1"/>
</dbReference>
<evidence type="ECO:0000256" key="2">
    <source>
        <dbReference type="ARBA" id="ARBA00022908"/>
    </source>
</evidence>
<dbReference type="Proteomes" id="UP000199005">
    <property type="component" value="Unassembled WGS sequence"/>
</dbReference>
<dbReference type="CDD" id="cd00801">
    <property type="entry name" value="INT_P4_C"/>
    <property type="match status" value="1"/>
</dbReference>
<dbReference type="InterPro" id="IPR025166">
    <property type="entry name" value="Integrase_DNA_bind_dom"/>
</dbReference>
<dbReference type="Pfam" id="PF00589">
    <property type="entry name" value="Phage_integrase"/>
    <property type="match status" value="1"/>
</dbReference>
<dbReference type="GO" id="GO:0003677">
    <property type="term" value="F:DNA binding"/>
    <property type="evidence" value="ECO:0007669"/>
    <property type="project" value="UniProtKB-UniRule"/>
</dbReference>
<name>A0A1H6YDP4_9GAMM</name>
<proteinExistence type="inferred from homology"/>
<keyword evidence="3 5" id="KW-0238">DNA-binding</keyword>
<evidence type="ECO:0000256" key="4">
    <source>
        <dbReference type="ARBA" id="ARBA00023172"/>
    </source>
</evidence>
<dbReference type="InterPro" id="IPR044068">
    <property type="entry name" value="CB"/>
</dbReference>
<dbReference type="Pfam" id="PF22022">
    <property type="entry name" value="Phage_int_M"/>
    <property type="match status" value="1"/>
</dbReference>
<dbReference type="EMBL" id="FNYO01000089">
    <property type="protein sequence ID" value="SEJ39359.1"/>
    <property type="molecule type" value="Genomic_DNA"/>
</dbReference>
<evidence type="ECO:0000259" key="6">
    <source>
        <dbReference type="PROSITE" id="PS51898"/>
    </source>
</evidence>
<dbReference type="Pfam" id="PF13356">
    <property type="entry name" value="Arm-DNA-bind_3"/>
    <property type="match status" value="1"/>
</dbReference>
<dbReference type="PANTHER" id="PTHR30629:SF9">
    <property type="entry name" value="PROTEIN INTB-RELATED"/>
    <property type="match status" value="1"/>
</dbReference>
<dbReference type="GO" id="GO:0006310">
    <property type="term" value="P:DNA recombination"/>
    <property type="evidence" value="ECO:0007669"/>
    <property type="project" value="UniProtKB-KW"/>
</dbReference>
<accession>A0A1H6YDP4</accession>
<dbReference type="PANTHER" id="PTHR30629">
    <property type="entry name" value="PROPHAGE INTEGRASE"/>
    <property type="match status" value="1"/>
</dbReference>
<evidence type="ECO:0000259" key="7">
    <source>
        <dbReference type="PROSITE" id="PS51900"/>
    </source>
</evidence>
<evidence type="ECO:0000256" key="3">
    <source>
        <dbReference type="ARBA" id="ARBA00023125"/>
    </source>
</evidence>
<dbReference type="InterPro" id="IPR010998">
    <property type="entry name" value="Integrase_recombinase_N"/>
</dbReference>
<dbReference type="InterPro" id="IPR002104">
    <property type="entry name" value="Integrase_catalytic"/>
</dbReference>
<evidence type="ECO:0000256" key="5">
    <source>
        <dbReference type="PROSITE-ProRule" id="PRU01248"/>
    </source>
</evidence>
<protein>
    <submittedName>
        <fullName evidence="8">Integrase</fullName>
    </submittedName>
</protein>
<dbReference type="GO" id="GO:0015074">
    <property type="term" value="P:DNA integration"/>
    <property type="evidence" value="ECO:0007669"/>
    <property type="project" value="UniProtKB-KW"/>
</dbReference>
<dbReference type="InterPro" id="IPR013762">
    <property type="entry name" value="Integrase-like_cat_sf"/>
</dbReference>
<dbReference type="Gene3D" id="1.10.150.130">
    <property type="match status" value="1"/>
</dbReference>
<feature type="domain" description="Core-binding (CB)" evidence="7">
    <location>
        <begin position="104"/>
        <end position="185"/>
    </location>
</feature>
<evidence type="ECO:0000313" key="9">
    <source>
        <dbReference type="Proteomes" id="UP000199005"/>
    </source>
</evidence>
<dbReference type="RefSeq" id="WP_090902662.1">
    <property type="nucleotide sequence ID" value="NZ_FNYO01000089.1"/>
</dbReference>
<dbReference type="STRING" id="170623.SAMN04244579_04187"/>
<dbReference type="InterPro" id="IPR011010">
    <property type="entry name" value="DNA_brk_join_enz"/>
</dbReference>
<sequence>MARVATPLTDPKCDAAKPREKDYRLFDGQGLYLLVKASGVKTWRMKFTRPDGRGGLATFGNYPALSLKAARARRAEALELLANGLDPIDEARAAKIAAANARANTFEALAREWHAACSRNWSAIHAETVLRRIESYLLPALGARQVADLKTRDLLIPLRAVEGRGALETASRLRQYMAGIMRTAVQGGHIDSNPASDLQGATTSNKTQHRPALPLECLPELLGRVDGDGGRQLTRLAVSLTLLVFIRSSELRFARWDEIDTERALWTIPGQRAEIEGVRHSHRGAKMGTPHLVPLSRQALALLEQVRLLTGRFDLVFAGDHHRWKPMSENTVNSALRRMGYDTKSEVCGHGFRAMACSALVESGLWSRDAVERQMSHQERNSVRAAYIHKAEHLEERRLMCQWWADYLDANRKEHCTPYNFAQIQDR</sequence>
<evidence type="ECO:0000313" key="8">
    <source>
        <dbReference type="EMBL" id="SEJ39359.1"/>
    </source>
</evidence>
<dbReference type="SUPFAM" id="SSF56349">
    <property type="entry name" value="DNA breaking-rejoining enzymes"/>
    <property type="match status" value="1"/>
</dbReference>
<evidence type="ECO:0000256" key="1">
    <source>
        <dbReference type="ARBA" id="ARBA00008857"/>
    </source>
</evidence>
<organism evidence="8 9">
    <name type="scientific">Azotobacter beijerinckii</name>
    <dbReference type="NCBI Taxonomy" id="170623"/>
    <lineage>
        <taxon>Bacteria</taxon>
        <taxon>Pseudomonadati</taxon>
        <taxon>Pseudomonadota</taxon>
        <taxon>Gammaproteobacteria</taxon>
        <taxon>Pseudomonadales</taxon>
        <taxon>Pseudomonadaceae</taxon>
        <taxon>Azotobacter</taxon>
    </lineage>
</organism>
<dbReference type="AlphaFoldDB" id="A0A1H6YDP4"/>
<feature type="domain" description="Tyr recombinase" evidence="6">
    <location>
        <begin position="208"/>
        <end position="400"/>
    </location>
</feature>
<dbReference type="PROSITE" id="PS51898">
    <property type="entry name" value="TYR_RECOMBINASE"/>
    <property type="match status" value="1"/>
</dbReference>